<dbReference type="InterPro" id="IPR011992">
    <property type="entry name" value="EF-hand-dom_pair"/>
</dbReference>
<keyword evidence="2" id="KW-1003">Cell membrane</keyword>
<dbReference type="Gene3D" id="1.10.238.10">
    <property type="entry name" value="EF-hand"/>
    <property type="match status" value="1"/>
</dbReference>
<accession>A0A485KNL1</accession>
<feature type="compositionally biased region" description="Low complexity" evidence="7">
    <location>
        <begin position="25"/>
        <end position="34"/>
    </location>
</feature>
<protein>
    <submittedName>
        <fullName evidence="11">Aste57867_9717 protein</fullName>
    </submittedName>
</protein>
<dbReference type="Pfam" id="PF13499">
    <property type="entry name" value="EF-hand_7"/>
    <property type="match status" value="1"/>
</dbReference>
<evidence type="ECO:0000256" key="7">
    <source>
        <dbReference type="SAM" id="MobiDB-lite"/>
    </source>
</evidence>
<feature type="transmembrane region" description="Helical" evidence="8">
    <location>
        <begin position="741"/>
        <end position="762"/>
    </location>
</feature>
<feature type="region of interest" description="Disordered" evidence="7">
    <location>
        <begin position="1"/>
        <end position="41"/>
    </location>
</feature>
<evidence type="ECO:0000256" key="5">
    <source>
        <dbReference type="ARBA" id="ARBA00022989"/>
    </source>
</evidence>
<dbReference type="EMBL" id="CAADRA010005179">
    <property type="protein sequence ID" value="VFT86596.1"/>
    <property type="molecule type" value="Genomic_DNA"/>
</dbReference>
<feature type="transmembrane region" description="Helical" evidence="8">
    <location>
        <begin position="258"/>
        <end position="277"/>
    </location>
</feature>
<gene>
    <name evidence="11" type="primary">Aste57867_9717</name>
    <name evidence="10" type="ORF">As57867_009679</name>
    <name evidence="11" type="ORF">ASTE57867_9717</name>
</gene>
<evidence type="ECO:0000256" key="1">
    <source>
        <dbReference type="ARBA" id="ARBA00004651"/>
    </source>
</evidence>
<evidence type="ECO:0000313" key="10">
    <source>
        <dbReference type="EMBL" id="KAF0699726.1"/>
    </source>
</evidence>
<dbReference type="CDD" id="cd00051">
    <property type="entry name" value="EFh"/>
    <property type="match status" value="1"/>
</dbReference>
<dbReference type="GO" id="GO:0005886">
    <property type="term" value="C:plasma membrane"/>
    <property type="evidence" value="ECO:0007669"/>
    <property type="project" value="UniProtKB-SubCell"/>
</dbReference>
<keyword evidence="12" id="KW-1185">Reference proteome</keyword>
<dbReference type="PROSITE" id="PS50222">
    <property type="entry name" value="EF_HAND_2"/>
    <property type="match status" value="2"/>
</dbReference>
<feature type="transmembrane region" description="Helical" evidence="8">
    <location>
        <begin position="647"/>
        <end position="666"/>
    </location>
</feature>
<feature type="domain" description="EF-hand" evidence="9">
    <location>
        <begin position="978"/>
        <end position="1013"/>
    </location>
</feature>
<keyword evidence="4" id="KW-0106">Calcium</keyword>
<feature type="transmembrane region" description="Helical" evidence="8">
    <location>
        <begin position="198"/>
        <end position="219"/>
    </location>
</feature>
<dbReference type="GO" id="GO:0005509">
    <property type="term" value="F:calcium ion binding"/>
    <property type="evidence" value="ECO:0007669"/>
    <property type="project" value="InterPro"/>
</dbReference>
<evidence type="ECO:0000313" key="12">
    <source>
        <dbReference type="Proteomes" id="UP000332933"/>
    </source>
</evidence>
<feature type="transmembrane region" description="Helical" evidence="8">
    <location>
        <begin position="289"/>
        <end position="307"/>
    </location>
</feature>
<feature type="transmembrane region" description="Helical" evidence="8">
    <location>
        <begin position="128"/>
        <end position="144"/>
    </location>
</feature>
<dbReference type="PROSITE" id="PS00018">
    <property type="entry name" value="EF_HAND_1"/>
    <property type="match status" value="2"/>
</dbReference>
<dbReference type="PANTHER" id="PTHR30509:SF9">
    <property type="entry name" value="MULTIDRUG RESISTANCE PROTEIN MDTO"/>
    <property type="match status" value="1"/>
</dbReference>
<evidence type="ECO:0000256" key="3">
    <source>
        <dbReference type="ARBA" id="ARBA00022692"/>
    </source>
</evidence>
<organism evidence="11 12">
    <name type="scientific">Aphanomyces stellatus</name>
    <dbReference type="NCBI Taxonomy" id="120398"/>
    <lineage>
        <taxon>Eukaryota</taxon>
        <taxon>Sar</taxon>
        <taxon>Stramenopiles</taxon>
        <taxon>Oomycota</taxon>
        <taxon>Saprolegniomycetes</taxon>
        <taxon>Saprolegniales</taxon>
        <taxon>Verrucalvaceae</taxon>
        <taxon>Aphanomyces</taxon>
    </lineage>
</organism>
<feature type="transmembrane region" description="Helical" evidence="8">
    <location>
        <begin position="599"/>
        <end position="618"/>
    </location>
</feature>
<feature type="compositionally biased region" description="Low complexity" evidence="7">
    <location>
        <begin position="1055"/>
        <end position="1067"/>
    </location>
</feature>
<sequence>MQSPTPPKNVAYAAFSSPGKKEAGSSPSTTTTHLPSPPLEPPILIQRASRISSHQQLLPPIAIAPRDSVAGNATTAPSFRGRVSSFASNKSAGVPDDTTGKMKINMGKERSLGTDVKYRPDFKFNMELALRTAVGVVLASLVMTKASGNSNNALISSNSHRKQWYFFPEWYILGGLSYVATATVFGCGKNIGSTIRELYQQISGVGMALLYNLLIFSYFEPQVFNTKADLIVATTDGTLTHITRAFSGNPYWVHQRDFFTILPFIMLFTLMTLVLPLETNTKKYMLGNNLYFALTLVSPNDFTNPAVLKTPGDDFYKTNNILRNLVVYMMLGVTGACIAQLMLWFPYPIFAIRKLQEKTTGCAESIQEALNLIVDSYCFKNKDVEHMNFLKLKLKRKFDVAIAKHAEMTALLNDVWWEQLVGLHIPLKFRLSAVKPFIDLYGSQIENLRAMNQAIVLERYESLHELFMKSIQKEVYVVQLHATKLLDEISLNVHNGTTAMDLDGMAKLEKSMEGLLTHFQQTQNRVYKKHKPTASQVEANIPLNLFLFSLQSYCATLLEFQEKFNGKTHHTGRRVFKFLKTTLSTFVDKGKYPMDKLQMAFKVWIAILVACFFSVYTFGYSSTTAGAVAYVMGNHIGGSFSVTANRVGGVIAGSIIPSICLFYICSYACTSSLVVAITSYTILFVWVTFSMYIKWKGGFEAYAGLISAFTATQVLLKGCDGCQTGTVAPISSYSNLAQMSLGIVLFIIVEMMICPQSAMALLRLNVQKQLKYYQQCFQVLVEDTLAHDGLVVDGDTTAADEIKDIVQKKLPALLVEQAALLKEAAFEPLLWKPPFSTQKYEAVLDCCQRLLNNTLVLYKLTQWYKTRMEAKKEPAVVVDDETKDTTTVATVEAQPPVEPWGFSTVEVGRAINDTFDTLHHLFGDNFTYADGDQTALFMQMKEAFRLADTDCSGEIDADEVKCMIQMIFAQSGAVKVDAIDTYVAEFMRVVDKDESGKVSLEEFIDALEHGLQLQVQVFQHRSKKVAALMPTIGEEGSRNSTETDADAVRRKRQSRQSQQRTSDQQTQPLVPQRLSSQMQDEDAMTRAHDMLNVDSFSLPEIAQAMRTTYATWLMDQKRYEKSSMEELLLLNCLISGVSGFARNLAHLEEMTVQQ</sequence>
<dbReference type="InterPro" id="IPR018247">
    <property type="entry name" value="EF_Hand_1_Ca_BS"/>
</dbReference>
<feature type="domain" description="EF-hand" evidence="9">
    <location>
        <begin position="935"/>
        <end position="970"/>
    </location>
</feature>
<evidence type="ECO:0000256" key="8">
    <source>
        <dbReference type="SAM" id="Phobius"/>
    </source>
</evidence>
<reference evidence="11 12" key="1">
    <citation type="submission" date="2019-03" db="EMBL/GenBank/DDBJ databases">
        <authorList>
            <person name="Gaulin E."/>
            <person name="Dumas B."/>
        </authorList>
    </citation>
    <scope>NUCLEOTIDE SEQUENCE [LARGE SCALE GENOMIC DNA]</scope>
    <source>
        <strain evidence="11">CBS 568.67</strain>
    </source>
</reference>
<name>A0A485KNL1_9STRA</name>
<dbReference type="Proteomes" id="UP000332933">
    <property type="component" value="Unassembled WGS sequence"/>
</dbReference>
<dbReference type="OrthoDB" id="191686at2759"/>
<evidence type="ECO:0000259" key="9">
    <source>
        <dbReference type="PROSITE" id="PS50222"/>
    </source>
</evidence>
<dbReference type="SMART" id="SM00054">
    <property type="entry name" value="EFh"/>
    <property type="match status" value="2"/>
</dbReference>
<dbReference type="InterPro" id="IPR002048">
    <property type="entry name" value="EF_hand_dom"/>
</dbReference>
<evidence type="ECO:0000256" key="6">
    <source>
        <dbReference type="ARBA" id="ARBA00023136"/>
    </source>
</evidence>
<evidence type="ECO:0000313" key="11">
    <source>
        <dbReference type="EMBL" id="VFT86596.1"/>
    </source>
</evidence>
<keyword evidence="6 8" id="KW-0472">Membrane</keyword>
<feature type="transmembrane region" description="Helical" evidence="8">
    <location>
        <begin position="327"/>
        <end position="347"/>
    </location>
</feature>
<proteinExistence type="predicted"/>
<dbReference type="EMBL" id="VJMH01005158">
    <property type="protein sequence ID" value="KAF0699726.1"/>
    <property type="molecule type" value="Genomic_DNA"/>
</dbReference>
<dbReference type="AlphaFoldDB" id="A0A485KNL1"/>
<evidence type="ECO:0000256" key="2">
    <source>
        <dbReference type="ARBA" id="ARBA00022475"/>
    </source>
</evidence>
<dbReference type="SUPFAM" id="SSF47473">
    <property type="entry name" value="EF-hand"/>
    <property type="match status" value="1"/>
</dbReference>
<comment type="subcellular location">
    <subcellularLocation>
        <location evidence="1">Cell membrane</location>
        <topology evidence="1">Multi-pass membrane protein</topology>
    </subcellularLocation>
</comment>
<keyword evidence="5 8" id="KW-1133">Transmembrane helix</keyword>
<dbReference type="PANTHER" id="PTHR30509">
    <property type="entry name" value="P-HYDROXYBENZOIC ACID EFFLUX PUMP SUBUNIT-RELATED"/>
    <property type="match status" value="1"/>
</dbReference>
<feature type="transmembrane region" description="Helical" evidence="8">
    <location>
        <begin position="673"/>
        <end position="693"/>
    </location>
</feature>
<keyword evidence="3 8" id="KW-0812">Transmembrane</keyword>
<feature type="transmembrane region" description="Helical" evidence="8">
    <location>
        <begin position="164"/>
        <end position="186"/>
    </location>
</feature>
<feature type="region of interest" description="Disordered" evidence="7">
    <location>
        <begin position="1029"/>
        <end position="1081"/>
    </location>
</feature>
<evidence type="ECO:0000256" key="4">
    <source>
        <dbReference type="ARBA" id="ARBA00022837"/>
    </source>
</evidence>
<reference evidence="10" key="2">
    <citation type="submission" date="2019-06" db="EMBL/GenBank/DDBJ databases">
        <title>Genomics analysis of Aphanomyces spp. identifies a new class of oomycete effector associated with host adaptation.</title>
        <authorList>
            <person name="Gaulin E."/>
        </authorList>
    </citation>
    <scope>NUCLEOTIDE SEQUENCE</scope>
    <source>
        <strain evidence="10">CBS 578.67</strain>
    </source>
</reference>